<dbReference type="GO" id="GO:0015074">
    <property type="term" value="P:DNA integration"/>
    <property type="evidence" value="ECO:0007669"/>
    <property type="project" value="InterPro"/>
</dbReference>
<sequence length="51" mass="5738">ANHDEARRDIVQYIVGFYNPVRLHSTLGYLSPCAYEAKLTAKQPSDVSEIT</sequence>
<comment type="caution">
    <text evidence="1">The sequence shown here is derived from an EMBL/GenBank/DDBJ whole genome shotgun (WGS) entry which is preliminary data.</text>
</comment>
<proteinExistence type="predicted"/>
<organism evidence="1 2">
    <name type="scientific">Ralstonia solanacearum</name>
    <name type="common">Pseudomonas solanacearum</name>
    <dbReference type="NCBI Taxonomy" id="305"/>
    <lineage>
        <taxon>Bacteria</taxon>
        <taxon>Pseudomonadati</taxon>
        <taxon>Pseudomonadota</taxon>
        <taxon>Betaproteobacteria</taxon>
        <taxon>Burkholderiales</taxon>
        <taxon>Burkholderiaceae</taxon>
        <taxon>Ralstonia</taxon>
        <taxon>Ralstonia solanacearum species complex</taxon>
    </lineage>
</organism>
<dbReference type="EMBL" id="JAIVFG010000009">
    <property type="protein sequence ID" value="MDB0570678.1"/>
    <property type="molecule type" value="Genomic_DNA"/>
</dbReference>
<feature type="non-terminal residue" evidence="1">
    <location>
        <position position="1"/>
    </location>
</feature>
<reference evidence="1" key="1">
    <citation type="submission" date="2021-09" db="EMBL/GenBank/DDBJ databases">
        <title>Genomic analysis of Ralstonia spp.</title>
        <authorList>
            <person name="Aburjaile F."/>
            <person name="Ariute J.C."/>
            <person name="Pais A.K.L."/>
            <person name="Albuquerque G.M.R."/>
            <person name="Silva A.M.F."/>
            <person name="Brenig B."/>
            <person name="Azevedo V."/>
            <person name="Matiuzzi M."/>
            <person name="Ramos R."/>
            <person name="Goes-Neto A."/>
            <person name="Soares S."/>
            <person name="Iseppon A.M.B."/>
            <person name="Souza E."/>
            <person name="Gama M."/>
        </authorList>
    </citation>
    <scope>NUCLEOTIDE SEQUENCE</scope>
    <source>
        <strain evidence="1">CCRMRs91</strain>
    </source>
</reference>
<dbReference type="AlphaFoldDB" id="A0AAW5ZKM6"/>
<evidence type="ECO:0000313" key="2">
    <source>
        <dbReference type="Proteomes" id="UP001144050"/>
    </source>
</evidence>
<name>A0AAW5ZKM6_RALSL</name>
<accession>A0AAW5ZKM6</accession>
<dbReference type="Proteomes" id="UP001144050">
    <property type="component" value="Unassembled WGS sequence"/>
</dbReference>
<evidence type="ECO:0000313" key="1">
    <source>
        <dbReference type="EMBL" id="MDB0570678.1"/>
    </source>
</evidence>
<protein>
    <submittedName>
        <fullName evidence="1">IS3 family transposase</fullName>
    </submittedName>
</protein>
<dbReference type="RefSeq" id="WP_328517895.1">
    <property type="nucleotide sequence ID" value="NZ_JAIVFG010000009.1"/>
</dbReference>
<gene>
    <name evidence="1" type="ORF">LBW59_07810</name>
</gene>